<proteinExistence type="predicted"/>
<feature type="compositionally biased region" description="Low complexity" evidence="2">
    <location>
        <begin position="1409"/>
        <end position="1421"/>
    </location>
</feature>
<organism evidence="4 5">
    <name type="scientific">Actinocatenispora thailandica</name>
    <dbReference type="NCBI Taxonomy" id="227318"/>
    <lineage>
        <taxon>Bacteria</taxon>
        <taxon>Bacillati</taxon>
        <taxon>Actinomycetota</taxon>
        <taxon>Actinomycetes</taxon>
        <taxon>Micromonosporales</taxon>
        <taxon>Micromonosporaceae</taxon>
        <taxon>Actinocatenispora</taxon>
    </lineage>
</organism>
<feature type="region of interest" description="Disordered" evidence="2">
    <location>
        <begin position="1"/>
        <end position="23"/>
    </location>
</feature>
<reference evidence="4 5" key="1">
    <citation type="submission" date="2020-08" db="EMBL/GenBank/DDBJ databases">
        <title>Whole genome shotgun sequence of Actinocatenispora thailandica NBRC 105041.</title>
        <authorList>
            <person name="Komaki H."/>
            <person name="Tamura T."/>
        </authorList>
    </citation>
    <scope>NUCLEOTIDE SEQUENCE [LARGE SCALE GENOMIC DNA]</scope>
    <source>
        <strain evidence="4 5">NBRC 105041</strain>
    </source>
</reference>
<dbReference type="PROSITE" id="PS50802">
    <property type="entry name" value="OTU"/>
    <property type="match status" value="1"/>
</dbReference>
<feature type="coiled-coil region" evidence="1">
    <location>
        <begin position="139"/>
        <end position="173"/>
    </location>
</feature>
<dbReference type="Proteomes" id="UP000611640">
    <property type="component" value="Chromosome"/>
</dbReference>
<feature type="compositionally biased region" description="Low complexity" evidence="2">
    <location>
        <begin position="414"/>
        <end position="467"/>
    </location>
</feature>
<feature type="compositionally biased region" description="Low complexity" evidence="2">
    <location>
        <begin position="475"/>
        <end position="522"/>
    </location>
</feature>
<keyword evidence="1" id="KW-0175">Coiled coil</keyword>
<gene>
    <name evidence="4" type="ORF">Athai_31300</name>
</gene>
<feature type="compositionally biased region" description="Low complexity" evidence="2">
    <location>
        <begin position="735"/>
        <end position="769"/>
    </location>
</feature>
<dbReference type="CDD" id="cd22744">
    <property type="entry name" value="OTU"/>
    <property type="match status" value="1"/>
</dbReference>
<evidence type="ECO:0000256" key="1">
    <source>
        <dbReference type="SAM" id="Coils"/>
    </source>
</evidence>
<evidence type="ECO:0000256" key="2">
    <source>
        <dbReference type="SAM" id="MobiDB-lite"/>
    </source>
</evidence>
<feature type="compositionally biased region" description="Polar residues" evidence="2">
    <location>
        <begin position="14"/>
        <end position="23"/>
    </location>
</feature>
<name>A0A7R7DQF2_9ACTN</name>
<feature type="region of interest" description="Disordered" evidence="2">
    <location>
        <begin position="393"/>
        <end position="536"/>
    </location>
</feature>
<dbReference type="InterPro" id="IPR003323">
    <property type="entry name" value="OTU_dom"/>
</dbReference>
<sequence length="1501" mass="159307">MTFSPHLSIPLGTNGRTDGAQTAHDTSAGIDLTEDNGRALLIRIPATWRHTATRLGAKPGAPSSVADVHSTVDVWMSEAEALSAGLITADSFTPSVSRAWDQVDQAVEHWTKAATRQQELRGRADSLAHERQHAAPDELAGVDARIAQHASELDRAQARVTALAAQLVSARRAAEAQTSWDATPAADRAGDPPAEFTATDHDPEPTAPRYSTVAEALVDPAGRPVRQFGDWPARDSQLAALGYALHDHTGLDPAALRERLAVRLGSDPRLRDFTAPDPSERFDRAELHRAGVEWDELRWDEYNDTRLLPDLPDDPALAPDVRSALAASSLRRGAVDPGAGTGGDLVIAAAVDEFGVPIRVVRVDGGYQDFTPGGTGPVGETPPVVLHLDGDGRYTVLRPDEPGAEPPTPRTRPAEQPTTTTTGGTEPATGVQQKTETSGAETTSAEISNAEISSAGASSAEVAGAEEASAEEASAEGTSTETTAPDPARPATAGTSDTRAAAGSPSRRSGAEAASGPVASAPRPRPVPPGAGAPITAGQQRYLSEHDLSVRDVPADGDCWYNSVIVAAQNAVRAGAADPRLTRIASSSATELRNRIADALDADHGWFEGHAPVLRALDPDLTPATLTAAIRTPGRWNDDASDVAFEQAVGLLGIRVTTVFANGGSTSFGDPAGPALVLVQNGNHYQAALPNGSEPVARPATTPGAGLFGAAEGGRAESLFPGRNQRTEPAPPRATAPRPVHHTPQATPAPQPHQARQAPPAPQAHRATQAPPPPASLAHDPNTDTNEAFRTLVDDATDASLSPRAYEDFVADSVRDNRPLGYVVNLIAPIDAHPRLGATIEAITAGMRAHQGRVAFVVGFNRPTHRGPDAGKQQEIRQQLAQLPVPVAVVWDAWTPSKGEFGAPGTMRNNVLHSQPTRRALHALMARGHHPYLSVQDFDTGSRTVPSGAHVFEHFENLLRYQDSDDVERPLMFAGGYRAPDRPAEIDALMAEYARLHGSRLNAAGLAEVRAEVARDMRERDAQARLHPLLPYAPEPNLFLDGPAALLTDPVDPDRWWLEFGPGQSEFSALGERLNELHAWELEQHHQAVLPDGAEQAGPEWDEVVTRLQIDAENGRLPQRQSRAFVLDFEAGAVVTDLARLIGKVPGSSPERHQSWLKQNHINLTILRSRYFQRLRSSGTSLAEVRNDALTSGVIDDPRMPRYPHEPGPPGDPQQLADDRRRRERREQRLGSSSEVELNPAISTPIRGRFAGAGIRAGVSSRHKVDVAYELALAVSTLRQARRAALVSADRQRRGRVPLATAHGAVGMAFPRLATPPDEQPTEAPGPIGAGGVPAGDGVDRTGPGLPNPGLPRRTLLKRGRPVGAGFDRDAVHKRRRSGEARHERGDPARSWRRTGGDARRPGGRRDAGQAAAAGRPVLGRLGPGARVGGRRAVAVRHRGSAGCVRGQSRSPTIAVVAGLAGADRPGGRRGLPARHRVRRPGRPARGAGRGAGGGPGRRVG</sequence>
<dbReference type="EMBL" id="AP023355">
    <property type="protein sequence ID" value="BCJ35627.1"/>
    <property type="molecule type" value="Genomic_DNA"/>
</dbReference>
<dbReference type="KEGG" id="atl:Athai_31300"/>
<feature type="compositionally biased region" description="Gly residues" evidence="2">
    <location>
        <begin position="1488"/>
        <end position="1501"/>
    </location>
</feature>
<dbReference type="PANTHER" id="PTHR48125">
    <property type="entry name" value="LP07818P1"/>
    <property type="match status" value="1"/>
</dbReference>
<feature type="domain" description="OTU" evidence="3">
    <location>
        <begin position="548"/>
        <end position="691"/>
    </location>
</feature>
<feature type="region of interest" description="Disordered" evidence="2">
    <location>
        <begin position="689"/>
        <end position="785"/>
    </location>
</feature>
<feature type="region of interest" description="Disordered" evidence="2">
    <location>
        <begin position="1311"/>
        <end position="1430"/>
    </location>
</feature>
<keyword evidence="5" id="KW-1185">Reference proteome</keyword>
<dbReference type="Gene3D" id="3.90.70.80">
    <property type="match status" value="1"/>
</dbReference>
<evidence type="ECO:0000259" key="3">
    <source>
        <dbReference type="PROSITE" id="PS50802"/>
    </source>
</evidence>
<feature type="region of interest" description="Disordered" evidence="2">
    <location>
        <begin position="1193"/>
        <end position="1240"/>
    </location>
</feature>
<feature type="compositionally biased region" description="Basic and acidic residues" evidence="2">
    <location>
        <begin position="1217"/>
        <end position="1229"/>
    </location>
</feature>
<feature type="region of interest" description="Disordered" evidence="2">
    <location>
        <begin position="1461"/>
        <end position="1501"/>
    </location>
</feature>
<evidence type="ECO:0000313" key="4">
    <source>
        <dbReference type="EMBL" id="BCJ35627.1"/>
    </source>
</evidence>
<evidence type="ECO:0000313" key="5">
    <source>
        <dbReference type="Proteomes" id="UP000611640"/>
    </source>
</evidence>
<accession>A0A7R7DQF2</accession>
<feature type="region of interest" description="Disordered" evidence="2">
    <location>
        <begin position="176"/>
        <end position="205"/>
    </location>
</feature>
<feature type="compositionally biased region" description="Basic and acidic residues" evidence="2">
    <location>
        <begin position="1378"/>
        <end position="1408"/>
    </location>
</feature>
<feature type="compositionally biased region" description="Basic residues" evidence="2">
    <location>
        <begin position="1472"/>
        <end position="1483"/>
    </location>
</feature>
<dbReference type="PANTHER" id="PTHR48125:SF10">
    <property type="entry name" value="OS12G0136300 PROTEIN"/>
    <property type="match status" value="1"/>
</dbReference>
<feature type="compositionally biased region" description="Basic and acidic residues" evidence="2">
    <location>
        <begin position="1196"/>
        <end position="1205"/>
    </location>
</feature>
<protein>
    <recommendedName>
        <fullName evidence="3">OTU domain-containing protein</fullName>
    </recommendedName>
</protein>